<evidence type="ECO:0000313" key="4">
    <source>
        <dbReference type="EMBL" id="RLE50138.1"/>
    </source>
</evidence>
<keyword evidence="2 5" id="KW-0689">Ribosomal protein</keyword>
<dbReference type="InterPro" id="IPR004977">
    <property type="entry name" value="Ribosomal_eS25"/>
</dbReference>
<evidence type="ECO:0000313" key="7">
    <source>
        <dbReference type="Proteomes" id="UP000278475"/>
    </source>
</evidence>
<comment type="similarity">
    <text evidence="1">Belongs to the eukaryotic ribosomal protein eS25 family.</text>
</comment>
<evidence type="ECO:0000256" key="2">
    <source>
        <dbReference type="ARBA" id="ARBA00022980"/>
    </source>
</evidence>
<gene>
    <name evidence="4" type="ORF">DRJ31_02370</name>
    <name evidence="5" type="ORF">DRJ33_02750</name>
</gene>
<reference evidence="6 7" key="1">
    <citation type="submission" date="2018-06" db="EMBL/GenBank/DDBJ databases">
        <title>Extensive metabolic versatility and redundancy in microbially diverse, dynamic hydrothermal sediments.</title>
        <authorList>
            <person name="Dombrowski N."/>
            <person name="Teske A."/>
            <person name="Baker B.J."/>
        </authorList>
    </citation>
    <scope>NUCLEOTIDE SEQUENCE [LARGE SCALE GENOMIC DNA]</scope>
    <source>
        <strain evidence="5">B34_G17</strain>
        <strain evidence="4">B66_G16</strain>
    </source>
</reference>
<protein>
    <submittedName>
        <fullName evidence="5">30S ribosomal protein S25e</fullName>
    </submittedName>
</protein>
<dbReference type="GO" id="GO:0005840">
    <property type="term" value="C:ribosome"/>
    <property type="evidence" value="ECO:0007669"/>
    <property type="project" value="UniProtKB-KW"/>
</dbReference>
<dbReference type="Proteomes" id="UP000278475">
    <property type="component" value="Unassembled WGS sequence"/>
</dbReference>
<name>A0A497F041_9CREN</name>
<evidence type="ECO:0000256" key="1">
    <source>
        <dbReference type="ARBA" id="ARBA00009106"/>
    </source>
</evidence>
<keyword evidence="3" id="KW-0687">Ribonucleoprotein</keyword>
<evidence type="ECO:0000313" key="6">
    <source>
        <dbReference type="Proteomes" id="UP000272051"/>
    </source>
</evidence>
<dbReference type="EMBL" id="QMQX01000034">
    <property type="protein sequence ID" value="RLE52817.1"/>
    <property type="molecule type" value="Genomic_DNA"/>
</dbReference>
<dbReference type="AlphaFoldDB" id="A0A497F041"/>
<proteinExistence type="inferred from homology"/>
<sequence>MGGTKKKPISKMDKLLKELEEKQKIERKTEGQRTPPSALVDEKLYEQIRKEVVKQAYVTPYLIASRYNLRYSAAKEVLRSLVSEGVLKLHAYSQRLAIYVPAAS</sequence>
<comment type="caution">
    <text evidence="5">The sequence shown here is derived from an EMBL/GenBank/DDBJ whole genome shotgun (WGS) entry which is preliminary data.</text>
</comment>
<evidence type="ECO:0000313" key="5">
    <source>
        <dbReference type="EMBL" id="RLE52817.1"/>
    </source>
</evidence>
<evidence type="ECO:0000256" key="3">
    <source>
        <dbReference type="ARBA" id="ARBA00023274"/>
    </source>
</evidence>
<dbReference type="EMBL" id="QMQV01000012">
    <property type="protein sequence ID" value="RLE50138.1"/>
    <property type="molecule type" value="Genomic_DNA"/>
</dbReference>
<dbReference type="Pfam" id="PF03297">
    <property type="entry name" value="Ribosomal_S25"/>
    <property type="match status" value="1"/>
</dbReference>
<accession>A0A497F041</accession>
<organism evidence="5 6">
    <name type="scientific">Thermoproteota archaeon</name>
    <dbReference type="NCBI Taxonomy" id="2056631"/>
    <lineage>
        <taxon>Archaea</taxon>
        <taxon>Thermoproteota</taxon>
    </lineage>
</organism>
<dbReference type="Proteomes" id="UP000272051">
    <property type="component" value="Unassembled WGS sequence"/>
</dbReference>
<dbReference type="Gene3D" id="3.30.63.20">
    <property type="match status" value="1"/>
</dbReference>
<dbReference type="GO" id="GO:1990904">
    <property type="term" value="C:ribonucleoprotein complex"/>
    <property type="evidence" value="ECO:0007669"/>
    <property type="project" value="UniProtKB-KW"/>
</dbReference>